<proteinExistence type="predicted"/>
<feature type="chain" id="PRO_5045423702" evidence="1">
    <location>
        <begin position="21"/>
        <end position="150"/>
    </location>
</feature>
<reference evidence="2 3" key="1">
    <citation type="submission" date="2021-05" db="EMBL/GenBank/DDBJ databases">
        <title>Comparative genomic studies on the polysaccharide-degrading batcterial strains of the Flammeovirga genus.</title>
        <authorList>
            <person name="Zewei F."/>
            <person name="Zheng Z."/>
            <person name="Yu L."/>
            <person name="Ruyue G."/>
            <person name="Yanhong M."/>
            <person name="Yuanyuan C."/>
            <person name="Jingyan G."/>
            <person name="Wenjun H."/>
        </authorList>
    </citation>
    <scope>NUCLEOTIDE SEQUENCE [LARGE SCALE GENOMIC DNA]</scope>
    <source>
        <strain evidence="2 3">YS10</strain>
    </source>
</reference>
<evidence type="ECO:0000313" key="3">
    <source>
        <dbReference type="Proteomes" id="UP000682802"/>
    </source>
</evidence>
<dbReference type="Proteomes" id="UP000682802">
    <property type="component" value="Chromosome 2"/>
</dbReference>
<dbReference type="EMBL" id="CP076129">
    <property type="protein sequence ID" value="QWG09710.1"/>
    <property type="molecule type" value="Genomic_DNA"/>
</dbReference>
<keyword evidence="3" id="KW-1185">Reference proteome</keyword>
<name>A0ABX8H3I6_9BACT</name>
<evidence type="ECO:0000313" key="2">
    <source>
        <dbReference type="EMBL" id="QWG09710.1"/>
    </source>
</evidence>
<organism evidence="2 3">
    <name type="scientific">Flammeovirga kamogawensis</name>
    <dbReference type="NCBI Taxonomy" id="373891"/>
    <lineage>
        <taxon>Bacteria</taxon>
        <taxon>Pseudomonadati</taxon>
        <taxon>Bacteroidota</taxon>
        <taxon>Cytophagia</taxon>
        <taxon>Cytophagales</taxon>
        <taxon>Flammeovirgaceae</taxon>
        <taxon>Flammeovirga</taxon>
    </lineage>
</organism>
<feature type="signal peptide" evidence="1">
    <location>
        <begin position="1"/>
        <end position="20"/>
    </location>
</feature>
<protein>
    <submittedName>
        <fullName evidence="2">Uncharacterized protein</fullName>
    </submittedName>
</protein>
<evidence type="ECO:0000256" key="1">
    <source>
        <dbReference type="SAM" id="SignalP"/>
    </source>
</evidence>
<accession>A0ABX8H3I6</accession>
<sequence length="150" mass="17553">MKTILLLACVLFFSLPKVFAQNIEGIEIGQKDQQETFITEGGITYQLMPVVEEDSEYCSGVMYLPVNNDTHIATTLDHEECRAFERFVKSEYTIELEEKYNYNHNSVLKTSFVDNIEYEINFEKVGEEYDTFFVVWYGDIDQKQLDKNVK</sequence>
<keyword evidence="1" id="KW-0732">Signal</keyword>
<dbReference type="RefSeq" id="WP_184679535.1">
    <property type="nucleotide sequence ID" value="NZ_CP076129.1"/>
</dbReference>
<gene>
    <name evidence="2" type="ORF">KM029_24230</name>
</gene>